<dbReference type="Gene3D" id="2.130.10.10">
    <property type="entry name" value="YVTN repeat-like/Quinoprotein amine dehydrogenase"/>
    <property type="match status" value="2"/>
</dbReference>
<dbReference type="GO" id="GO:0045022">
    <property type="term" value="P:early endosome to late endosome transport"/>
    <property type="evidence" value="ECO:0007669"/>
    <property type="project" value="InterPro"/>
</dbReference>
<dbReference type="InterPro" id="IPR036322">
    <property type="entry name" value="WD40_repeat_dom_sf"/>
</dbReference>
<accession>A0A813Z273</accession>
<dbReference type="OrthoDB" id="193023at2759"/>
<dbReference type="InterPro" id="IPR001680">
    <property type="entry name" value="WD40_rpt"/>
</dbReference>
<feature type="domain" description="ARMC9 CTLH-like" evidence="6">
    <location>
        <begin position="58"/>
        <end position="178"/>
    </location>
</feature>
<dbReference type="InterPro" id="IPR056327">
    <property type="entry name" value="ARMC9_CTLH-like_dom"/>
</dbReference>
<reference evidence="7" key="1">
    <citation type="submission" date="2021-02" db="EMBL/GenBank/DDBJ databases">
        <authorList>
            <person name="Nowell W R."/>
        </authorList>
    </citation>
    <scope>NUCLEOTIDE SEQUENCE</scope>
</reference>
<comment type="similarity">
    <text evidence="3">Belongs to the WD repeat WDR91 family.</text>
</comment>
<dbReference type="EMBL" id="CAJNOQ010001397">
    <property type="protein sequence ID" value="CAF0892127.1"/>
    <property type="molecule type" value="Genomic_DNA"/>
</dbReference>
<evidence type="ECO:0000256" key="4">
    <source>
        <dbReference type="ARBA" id="ARBA00021116"/>
    </source>
</evidence>
<organism evidence="7 9">
    <name type="scientific">Didymodactylos carnosus</name>
    <dbReference type="NCBI Taxonomy" id="1234261"/>
    <lineage>
        <taxon>Eukaryota</taxon>
        <taxon>Metazoa</taxon>
        <taxon>Spiralia</taxon>
        <taxon>Gnathifera</taxon>
        <taxon>Rotifera</taxon>
        <taxon>Eurotatoria</taxon>
        <taxon>Bdelloidea</taxon>
        <taxon>Philodinida</taxon>
        <taxon>Philodinidae</taxon>
        <taxon>Didymodactylos</taxon>
    </lineage>
</organism>
<gene>
    <name evidence="7" type="ORF">GPM918_LOCUS8179</name>
    <name evidence="8" type="ORF">SRO942_LOCUS8179</name>
</gene>
<dbReference type="AlphaFoldDB" id="A0A813Z273"/>
<dbReference type="GO" id="GO:0031901">
    <property type="term" value="C:early endosome membrane"/>
    <property type="evidence" value="ECO:0007669"/>
    <property type="project" value="UniProtKB-SubCell"/>
</dbReference>
<evidence type="ECO:0000259" key="6">
    <source>
        <dbReference type="Pfam" id="PF23138"/>
    </source>
</evidence>
<name>A0A813Z273_9BILA</name>
<dbReference type="InterPro" id="IPR039724">
    <property type="entry name" value="WDR91"/>
</dbReference>
<evidence type="ECO:0000313" key="7">
    <source>
        <dbReference type="EMBL" id="CAF0892127.1"/>
    </source>
</evidence>
<dbReference type="Pfam" id="PF23138">
    <property type="entry name" value="CTLH_Armc9"/>
    <property type="match status" value="1"/>
</dbReference>
<dbReference type="EMBL" id="CAJOBC010001397">
    <property type="protein sequence ID" value="CAF3676181.1"/>
    <property type="molecule type" value="Genomic_DNA"/>
</dbReference>
<dbReference type="Proteomes" id="UP000663829">
    <property type="component" value="Unassembled WGS sequence"/>
</dbReference>
<dbReference type="SUPFAM" id="SSF50978">
    <property type="entry name" value="WD40 repeat-like"/>
    <property type="match status" value="1"/>
</dbReference>
<keyword evidence="9" id="KW-1185">Reference proteome</keyword>
<sequence>MASFGFLDDLLREYLHYRGFNSTLRSFEVETLKTDKITSGIGGLSFRADRIVEQLTMYINTYDINALMDYWQLIENRLFSLVLRSTQQQQQNNGLNKIRTNLYRCYLVHAIQSSKNDKVLEFFEKLTKSLQHLPEWKEWFALPFIKNPDENSTFQTYFSKQWNDLFWISLQNFLSMAFYHMAPPKLCSFADESSIQHSSSTVGNIIGQISQTNRASLPISARLDPSATQFPEVIDGFRPGLPGRGQTSTSNTSNTIISKLRSNFLTKPNQNRVKTIAVPTGPSTATTTITPISTSATTSSTTLLSTKPFSESTAYTGNKLLLDDSTSFTQKQAMAVGSVMNDEDSLLFNNPFQEKILDEIDGPFFTKKPLSTNEMNEGQENIVYCAELKNHTTTVIDCKLNANSSMYSTLDVQSHVKIWSSIEDFNILTSLWSRTSALQCQCWDRQNALLLYLGTSVSTIKVLHVLEKKIVNEQIIDKNYPRVMCMQTDPTQDRLFISLASSSRLNTMMNVRNRSGRVVMLDLTKWSHDRLLVDTDDSFITCMNVDRERQLLVLGADGKLKLYDCRSGTQTHQSQRHQRLVQDIHFGPAEDGLLYTIGNDNTIVQCSLSSFDKPMRTYELPFQAVGPFTLNASSSNALQRTPSTSSPLKLYPLGSVFAFDHTDYDTILTCAANSSYLYRLSTSTIIQKVVFDNKTRVNNSSDELSTIGEEEPSTSCVHWNAESDLCTVGNTKGTVHLFRYKRSSDLPQ</sequence>
<protein>
    <recommendedName>
        <fullName evidence="4">WD repeat-containing protein 91</fullName>
    </recommendedName>
</protein>
<dbReference type="Proteomes" id="UP000681722">
    <property type="component" value="Unassembled WGS sequence"/>
</dbReference>
<dbReference type="GO" id="GO:0141039">
    <property type="term" value="F:phosphatidylinositol 3-kinase inhibitor activity"/>
    <property type="evidence" value="ECO:0007669"/>
    <property type="project" value="InterPro"/>
</dbReference>
<evidence type="ECO:0000256" key="5">
    <source>
        <dbReference type="ARBA" id="ARBA00022753"/>
    </source>
</evidence>
<dbReference type="PANTHER" id="PTHR13083:SF3">
    <property type="entry name" value="WD REPEAT-CONTAINING PROTEIN 91"/>
    <property type="match status" value="1"/>
</dbReference>
<proteinExistence type="inferred from homology"/>
<evidence type="ECO:0000313" key="8">
    <source>
        <dbReference type="EMBL" id="CAF3676181.1"/>
    </source>
</evidence>
<evidence type="ECO:0000256" key="2">
    <source>
        <dbReference type="ARBA" id="ARBA00004414"/>
    </source>
</evidence>
<dbReference type="GO" id="GO:0031902">
    <property type="term" value="C:late endosome membrane"/>
    <property type="evidence" value="ECO:0007669"/>
    <property type="project" value="UniProtKB-SubCell"/>
</dbReference>
<dbReference type="InterPro" id="IPR015943">
    <property type="entry name" value="WD40/YVTN_repeat-like_dom_sf"/>
</dbReference>
<keyword evidence="5" id="KW-0967">Endosome</keyword>
<comment type="caution">
    <text evidence="7">The sequence shown here is derived from an EMBL/GenBank/DDBJ whole genome shotgun (WGS) entry which is preliminary data.</text>
</comment>
<evidence type="ECO:0000256" key="1">
    <source>
        <dbReference type="ARBA" id="ARBA00004220"/>
    </source>
</evidence>
<evidence type="ECO:0000256" key="3">
    <source>
        <dbReference type="ARBA" id="ARBA00006128"/>
    </source>
</evidence>
<dbReference type="SMART" id="SM00320">
    <property type="entry name" value="WD40"/>
    <property type="match status" value="4"/>
</dbReference>
<dbReference type="GO" id="GO:0051898">
    <property type="term" value="P:negative regulation of phosphatidylinositol 3-kinase/protein kinase B signal transduction"/>
    <property type="evidence" value="ECO:0007669"/>
    <property type="project" value="InterPro"/>
</dbReference>
<evidence type="ECO:0000313" key="9">
    <source>
        <dbReference type="Proteomes" id="UP000663829"/>
    </source>
</evidence>
<comment type="subcellular location">
    <subcellularLocation>
        <location evidence="1">Early endosome membrane</location>
        <topology evidence="1">Peripheral membrane protein</topology>
    </subcellularLocation>
    <subcellularLocation>
        <location evidence="2">Late endosome membrane</location>
    </subcellularLocation>
</comment>
<dbReference type="PANTHER" id="PTHR13083">
    <property type="entry name" value="WD REPEAT-CONTAINING PROTEIN 91"/>
    <property type="match status" value="1"/>
</dbReference>